<organism evidence="1 2">
    <name type="scientific">Scyliorhinus torazame</name>
    <name type="common">Cloudy catshark</name>
    <name type="synonym">Catulus torazame</name>
    <dbReference type="NCBI Taxonomy" id="75743"/>
    <lineage>
        <taxon>Eukaryota</taxon>
        <taxon>Metazoa</taxon>
        <taxon>Chordata</taxon>
        <taxon>Craniata</taxon>
        <taxon>Vertebrata</taxon>
        <taxon>Chondrichthyes</taxon>
        <taxon>Elasmobranchii</taxon>
        <taxon>Galeomorphii</taxon>
        <taxon>Galeoidea</taxon>
        <taxon>Carcharhiniformes</taxon>
        <taxon>Scyliorhinidae</taxon>
        <taxon>Scyliorhinus</taxon>
    </lineage>
</organism>
<dbReference type="Proteomes" id="UP000288216">
    <property type="component" value="Unassembled WGS sequence"/>
</dbReference>
<evidence type="ECO:0000313" key="1">
    <source>
        <dbReference type="EMBL" id="GCB84137.1"/>
    </source>
</evidence>
<dbReference type="STRING" id="75743.A0A401QFN8"/>
<accession>A0A401QFN8</accession>
<dbReference type="OrthoDB" id="6161718at2759"/>
<reference evidence="1 2" key="1">
    <citation type="journal article" date="2018" name="Nat. Ecol. Evol.">
        <title>Shark genomes provide insights into elasmobranch evolution and the origin of vertebrates.</title>
        <authorList>
            <person name="Hara Y"/>
            <person name="Yamaguchi K"/>
            <person name="Onimaru K"/>
            <person name="Kadota M"/>
            <person name="Koyanagi M"/>
            <person name="Keeley SD"/>
            <person name="Tatsumi K"/>
            <person name="Tanaka K"/>
            <person name="Motone F"/>
            <person name="Kageyama Y"/>
            <person name="Nozu R"/>
            <person name="Adachi N"/>
            <person name="Nishimura O"/>
            <person name="Nakagawa R"/>
            <person name="Tanegashima C"/>
            <person name="Kiyatake I"/>
            <person name="Matsumoto R"/>
            <person name="Murakumo K"/>
            <person name="Nishida K"/>
            <person name="Terakita A"/>
            <person name="Kuratani S"/>
            <person name="Sato K"/>
            <person name="Hyodo S Kuraku.S."/>
        </authorList>
    </citation>
    <scope>NUCLEOTIDE SEQUENCE [LARGE SCALE GENOMIC DNA]</scope>
</reference>
<name>A0A401QFN8_SCYTO</name>
<feature type="non-terminal residue" evidence="1">
    <location>
        <position position="1"/>
    </location>
</feature>
<sequence length="71" mass="8081">VEDRLNYNGLDENTVCPNIRIGQDDLPGFDLITQFQLDSIPLRGVRRVEGSTPLQIAFRLDREANVEIPTR</sequence>
<proteinExistence type="predicted"/>
<dbReference type="EMBL" id="BFAA01052062">
    <property type="protein sequence ID" value="GCB84137.1"/>
    <property type="molecule type" value="Genomic_DNA"/>
</dbReference>
<keyword evidence="2" id="KW-1185">Reference proteome</keyword>
<gene>
    <name evidence="1" type="ORF">scyTo_0024633</name>
</gene>
<dbReference type="AlphaFoldDB" id="A0A401QFN8"/>
<protein>
    <submittedName>
        <fullName evidence="1">Uncharacterized protein</fullName>
    </submittedName>
</protein>
<comment type="caution">
    <text evidence="1">The sequence shown here is derived from an EMBL/GenBank/DDBJ whole genome shotgun (WGS) entry which is preliminary data.</text>
</comment>
<evidence type="ECO:0000313" key="2">
    <source>
        <dbReference type="Proteomes" id="UP000288216"/>
    </source>
</evidence>
<dbReference type="Gene3D" id="2.60.120.200">
    <property type="match status" value="1"/>
</dbReference>